<reference evidence="2 3" key="1">
    <citation type="journal article" date="2021" name="Comput. Struct. Biotechnol. J.">
        <title>De novo genome assembly of the potent medicinal plant Rehmannia glutinosa using nanopore technology.</title>
        <authorList>
            <person name="Ma L."/>
            <person name="Dong C."/>
            <person name="Song C."/>
            <person name="Wang X."/>
            <person name="Zheng X."/>
            <person name="Niu Y."/>
            <person name="Chen S."/>
            <person name="Feng W."/>
        </authorList>
    </citation>
    <scope>NUCLEOTIDE SEQUENCE [LARGE SCALE GENOMIC DNA]</scope>
    <source>
        <strain evidence="2">DH-2019</strain>
    </source>
</reference>
<keyword evidence="1" id="KW-0812">Transmembrane</keyword>
<evidence type="ECO:0000256" key="1">
    <source>
        <dbReference type="SAM" id="Phobius"/>
    </source>
</evidence>
<dbReference type="Proteomes" id="UP001318860">
    <property type="component" value="Unassembled WGS sequence"/>
</dbReference>
<dbReference type="EMBL" id="JABTTQ020002275">
    <property type="protein sequence ID" value="KAK6125015.1"/>
    <property type="molecule type" value="Genomic_DNA"/>
</dbReference>
<organism evidence="2 3">
    <name type="scientific">Rehmannia glutinosa</name>
    <name type="common">Chinese foxglove</name>
    <dbReference type="NCBI Taxonomy" id="99300"/>
    <lineage>
        <taxon>Eukaryota</taxon>
        <taxon>Viridiplantae</taxon>
        <taxon>Streptophyta</taxon>
        <taxon>Embryophyta</taxon>
        <taxon>Tracheophyta</taxon>
        <taxon>Spermatophyta</taxon>
        <taxon>Magnoliopsida</taxon>
        <taxon>eudicotyledons</taxon>
        <taxon>Gunneridae</taxon>
        <taxon>Pentapetalae</taxon>
        <taxon>asterids</taxon>
        <taxon>lamiids</taxon>
        <taxon>Lamiales</taxon>
        <taxon>Orobanchaceae</taxon>
        <taxon>Rehmannieae</taxon>
        <taxon>Rehmannia</taxon>
    </lineage>
</organism>
<keyword evidence="1" id="KW-0472">Membrane</keyword>
<evidence type="ECO:0000313" key="2">
    <source>
        <dbReference type="EMBL" id="KAK6125015.1"/>
    </source>
</evidence>
<sequence>METSGAYGGGGVDGSYKLLPPLYFAFMAIWILSAISWTLNTYRNRHFQPNKLQWMLASVPWIKALQLSLSFLFWYSYFYLNLCSLWISFGVYVMGILFQTSAFVSFFLISHGYCITCHRLSLSERRTMAVQGCVFYLTLVGYRASVPYFSVFLLLNYLIVFCVIFNHVSRNLTVLRDQLSFIEDEDVHAMHDAVYTKYIMFKKFQGAMHIVAISELAIFISMDNSLESYWIRLLVREWAQFFIFMYIGSQQLAPRFSLMPTLSSKGETALPPIYSIEMDAETFKEFRSHEWHIGVVFTPFEFPFCFVDFFEEFGVPICYDVSSYVNYIGKCHIYNNNIYLINEMKQRIGNPVDLGLKSESKMLIHVSNDTKTS</sequence>
<gene>
    <name evidence="2" type="ORF">DH2020_041289</name>
</gene>
<accession>A0ABR0UQR1</accession>
<comment type="caution">
    <text evidence="2">The sequence shown here is derived from an EMBL/GenBank/DDBJ whole genome shotgun (WGS) entry which is preliminary data.</text>
</comment>
<name>A0ABR0UQR1_REHGL</name>
<evidence type="ECO:0000313" key="3">
    <source>
        <dbReference type="Proteomes" id="UP001318860"/>
    </source>
</evidence>
<feature type="transmembrane region" description="Helical" evidence="1">
    <location>
        <begin position="148"/>
        <end position="168"/>
    </location>
</feature>
<keyword evidence="3" id="KW-1185">Reference proteome</keyword>
<protein>
    <submittedName>
        <fullName evidence="2">Uncharacterized protein</fullName>
    </submittedName>
</protein>
<feature type="transmembrane region" description="Helical" evidence="1">
    <location>
        <begin position="54"/>
        <end position="77"/>
    </location>
</feature>
<feature type="transmembrane region" description="Helical" evidence="1">
    <location>
        <begin position="22"/>
        <end position="42"/>
    </location>
</feature>
<proteinExistence type="predicted"/>
<dbReference type="PANTHER" id="PTHR36329">
    <property type="entry name" value="TRANSMEMBRANE PROTEIN"/>
    <property type="match status" value="1"/>
</dbReference>
<feature type="transmembrane region" description="Helical" evidence="1">
    <location>
        <begin position="89"/>
        <end position="114"/>
    </location>
</feature>
<dbReference type="PANTHER" id="PTHR36329:SF1">
    <property type="entry name" value="TRANSMEMBRANE PROTEIN"/>
    <property type="match status" value="1"/>
</dbReference>
<keyword evidence="1" id="KW-1133">Transmembrane helix</keyword>